<evidence type="ECO:0000256" key="2">
    <source>
        <dbReference type="ARBA" id="ARBA00009477"/>
    </source>
</evidence>
<sequence length="443" mass="48102">MTQKPLRFFDQPVQPSRPVNVDEFLPPIGRWAMLGGLILIGSVGVAIALAAVIPYNITVRAAATVRPDGDVRLVQAGIDGTIEAIEVTPNQTVQQGDVIAQLDRSQLETQRDQLVASVRQYQLQLAQMDAQIRSLDTQIAAESRSGQQAVAAAQAELRRDQRALSEQQATTLADLAEAEAALQFARSEWQRYQQLANTGAVSQLQVEEKQAAVQTAEAQVARAQAALNPTDATVAIAQERIAQEQANRTATVANLTQERESLVQLRADLQNQLLQAETQLKQTDDQLQRSAIRATTDGTILRLNLRNPNQVVNAGETIAEIAPTNNQLVLKARVAPQDINNIQVGQSTISRISACPYPDYGTLQGTVIAVSPDAIATQSTASSSSAPTDNYFEVTIQPNATALIRGNRQCLLQAGMEAQSNIIARQETPLRFILRRARILTDL</sequence>
<feature type="domain" description="AprE-like beta-barrel" evidence="9">
    <location>
        <begin position="328"/>
        <end position="423"/>
    </location>
</feature>
<feature type="coiled-coil region" evidence="6">
    <location>
        <begin position="252"/>
        <end position="286"/>
    </location>
</feature>
<evidence type="ECO:0000256" key="3">
    <source>
        <dbReference type="ARBA" id="ARBA00022692"/>
    </source>
</evidence>
<name>A0A9E8Z929_9CYAN</name>
<accession>A0A9E8Z929</accession>
<dbReference type="Pfam" id="PF25876">
    <property type="entry name" value="HH_MFP_RND"/>
    <property type="match status" value="1"/>
</dbReference>
<proteinExistence type="inferred from homology"/>
<evidence type="ECO:0000313" key="11">
    <source>
        <dbReference type="Proteomes" id="UP001163152"/>
    </source>
</evidence>
<feature type="domain" description="Multidrug resistance protein MdtA-like alpha-helical hairpin" evidence="8">
    <location>
        <begin position="172"/>
        <end position="228"/>
    </location>
</feature>
<dbReference type="PANTHER" id="PTHR30386">
    <property type="entry name" value="MEMBRANE FUSION SUBUNIT OF EMRAB-TOLC MULTIDRUG EFFLUX PUMP"/>
    <property type="match status" value="1"/>
</dbReference>
<dbReference type="Gene3D" id="2.40.50.100">
    <property type="match status" value="1"/>
</dbReference>
<organism evidence="10 11">
    <name type="scientific">Thermocoleostomius sinensis A174</name>
    <dbReference type="NCBI Taxonomy" id="2016057"/>
    <lineage>
        <taxon>Bacteria</taxon>
        <taxon>Bacillati</taxon>
        <taxon>Cyanobacteriota</taxon>
        <taxon>Cyanophyceae</taxon>
        <taxon>Oculatellales</taxon>
        <taxon>Oculatellaceae</taxon>
        <taxon>Thermocoleostomius</taxon>
    </lineage>
</organism>
<evidence type="ECO:0000256" key="6">
    <source>
        <dbReference type="SAM" id="Coils"/>
    </source>
</evidence>
<keyword evidence="5 7" id="KW-0472">Membrane</keyword>
<keyword evidence="4 7" id="KW-1133">Transmembrane helix</keyword>
<dbReference type="EMBL" id="CP113797">
    <property type="protein sequence ID" value="WAL58764.1"/>
    <property type="molecule type" value="Genomic_DNA"/>
</dbReference>
<dbReference type="PRINTS" id="PR01490">
    <property type="entry name" value="RTXTOXIND"/>
</dbReference>
<evidence type="ECO:0000259" key="8">
    <source>
        <dbReference type="Pfam" id="PF25876"/>
    </source>
</evidence>
<dbReference type="InterPro" id="IPR058982">
    <property type="entry name" value="Beta-barrel_AprE"/>
</dbReference>
<gene>
    <name evidence="10" type="ORF">OXH18_16475</name>
</gene>
<protein>
    <submittedName>
        <fullName evidence="10">HlyD family efflux transporter periplasmic adaptor subunit</fullName>
    </submittedName>
</protein>
<dbReference type="SUPFAM" id="SSF111369">
    <property type="entry name" value="HlyD-like secretion proteins"/>
    <property type="match status" value="1"/>
</dbReference>
<evidence type="ECO:0000256" key="4">
    <source>
        <dbReference type="ARBA" id="ARBA00022989"/>
    </source>
</evidence>
<dbReference type="Proteomes" id="UP001163152">
    <property type="component" value="Chromosome"/>
</dbReference>
<evidence type="ECO:0000313" key="10">
    <source>
        <dbReference type="EMBL" id="WAL58764.1"/>
    </source>
</evidence>
<dbReference type="InterPro" id="IPR058624">
    <property type="entry name" value="MdtA-like_HH"/>
</dbReference>
<evidence type="ECO:0000259" key="9">
    <source>
        <dbReference type="Pfam" id="PF26002"/>
    </source>
</evidence>
<evidence type="ECO:0000256" key="1">
    <source>
        <dbReference type="ARBA" id="ARBA00004167"/>
    </source>
</evidence>
<comment type="similarity">
    <text evidence="2">Belongs to the membrane fusion protein (MFP) (TC 8.A.1) family.</text>
</comment>
<dbReference type="Gene3D" id="1.10.287.470">
    <property type="entry name" value="Helix hairpin bin"/>
    <property type="match status" value="1"/>
</dbReference>
<dbReference type="PANTHER" id="PTHR30386:SF26">
    <property type="entry name" value="TRANSPORT PROTEIN COMB"/>
    <property type="match status" value="1"/>
</dbReference>
<reference evidence="10" key="1">
    <citation type="submission" date="2022-12" db="EMBL/GenBank/DDBJ databases">
        <title>Polyphasic identification of a Novel Hot-Spring Cyanobacterium Ocullathermofonsia sinensis gen nov. sp. nov. and Genomic Insights on its Adaptations to the Thermal Habitat.</title>
        <authorList>
            <person name="Daroch M."/>
            <person name="Tang J."/>
            <person name="Jiang Y."/>
        </authorList>
    </citation>
    <scope>NUCLEOTIDE SEQUENCE</scope>
    <source>
        <strain evidence="10">PKUAC-SCTA174</strain>
    </source>
</reference>
<keyword evidence="3 7" id="KW-0812">Transmembrane</keyword>
<dbReference type="Pfam" id="PF26002">
    <property type="entry name" value="Beta-barrel_AprE"/>
    <property type="match status" value="1"/>
</dbReference>
<dbReference type="KEGG" id="tsin:OXH18_16475"/>
<feature type="transmembrane region" description="Helical" evidence="7">
    <location>
        <begin position="31"/>
        <end position="53"/>
    </location>
</feature>
<evidence type="ECO:0000256" key="5">
    <source>
        <dbReference type="ARBA" id="ARBA00023136"/>
    </source>
</evidence>
<keyword evidence="6" id="KW-0175">Coiled coil</keyword>
<dbReference type="RefSeq" id="WP_268608195.1">
    <property type="nucleotide sequence ID" value="NZ_CP113797.1"/>
</dbReference>
<dbReference type="AlphaFoldDB" id="A0A9E8Z929"/>
<comment type="subcellular location">
    <subcellularLocation>
        <location evidence="1">Membrane</location>
        <topology evidence="1">Single-pass membrane protein</topology>
    </subcellularLocation>
</comment>
<dbReference type="GO" id="GO:0016020">
    <property type="term" value="C:membrane"/>
    <property type="evidence" value="ECO:0007669"/>
    <property type="project" value="UniProtKB-SubCell"/>
</dbReference>
<feature type="coiled-coil region" evidence="6">
    <location>
        <begin position="104"/>
        <end position="226"/>
    </location>
</feature>
<dbReference type="Gene3D" id="2.40.30.170">
    <property type="match status" value="1"/>
</dbReference>
<evidence type="ECO:0000256" key="7">
    <source>
        <dbReference type="SAM" id="Phobius"/>
    </source>
</evidence>
<dbReference type="InterPro" id="IPR050739">
    <property type="entry name" value="MFP"/>
</dbReference>
<keyword evidence="11" id="KW-1185">Reference proteome</keyword>